<dbReference type="Proteomes" id="UP001633002">
    <property type="component" value="Unassembled WGS sequence"/>
</dbReference>
<feature type="region of interest" description="Disordered" evidence="1">
    <location>
        <begin position="414"/>
        <end position="439"/>
    </location>
</feature>
<evidence type="ECO:0000313" key="3">
    <source>
        <dbReference type="Proteomes" id="UP001633002"/>
    </source>
</evidence>
<evidence type="ECO:0000313" key="2">
    <source>
        <dbReference type="EMBL" id="KAL3699251.1"/>
    </source>
</evidence>
<name>A0ABD3IAC3_9MARC</name>
<feature type="compositionally biased region" description="Acidic residues" evidence="1">
    <location>
        <begin position="344"/>
        <end position="362"/>
    </location>
</feature>
<sequence length="439" mass="46002">MQAEARSLLLGAGSYGPKLLNLPGRKRESTRRESVLSRSVEFPGGEKRQCSILPPETLNGATMAGEYEVLGSGLDPEETQRLLTQLQENNSLIEELLVKSSQAEELQGTVRSPRARSNDPTQSTKVPTVATRPQAHLGTQLPPTGGARASSQGAVAPGSHALPRPGEVTATSAHIGAHPVTQQGGSPRTHSASGAPATNPGLKSFSYASVASGATSAPASTAKDPELQKQANATNAKEMSESSQPRPAKRPAFPKSNQNEAPGSNPFSVLNGLPDEDEQMNSPKSSSPSTDILFDLNVTSGEPSTGTAHDNNQGRSKIASDNINGASASSFISTEQGAITQMLTEDEDLESMEEEDIVDAESEQMVKDAEPVSSPVSGRLWHGEAGNARAPEAVAPANQNASYLNTSTALSAQKQISKKQANTLKSQARKKGGIQSKKQ</sequence>
<proteinExistence type="predicted"/>
<feature type="compositionally biased region" description="Polar residues" evidence="1">
    <location>
        <begin position="280"/>
        <end position="290"/>
    </location>
</feature>
<accession>A0ABD3IAC3</accession>
<evidence type="ECO:0000256" key="1">
    <source>
        <dbReference type="SAM" id="MobiDB-lite"/>
    </source>
</evidence>
<feature type="compositionally biased region" description="Polar residues" evidence="1">
    <location>
        <begin position="180"/>
        <end position="192"/>
    </location>
</feature>
<feature type="region of interest" description="Disordered" evidence="1">
    <location>
        <begin position="178"/>
        <end position="200"/>
    </location>
</feature>
<feature type="region of interest" description="Disordered" evidence="1">
    <location>
        <begin position="216"/>
        <end position="391"/>
    </location>
</feature>
<dbReference type="AlphaFoldDB" id="A0ABD3IAC3"/>
<organism evidence="2 3">
    <name type="scientific">Riccia sorocarpa</name>
    <dbReference type="NCBI Taxonomy" id="122646"/>
    <lineage>
        <taxon>Eukaryota</taxon>
        <taxon>Viridiplantae</taxon>
        <taxon>Streptophyta</taxon>
        <taxon>Embryophyta</taxon>
        <taxon>Marchantiophyta</taxon>
        <taxon>Marchantiopsida</taxon>
        <taxon>Marchantiidae</taxon>
        <taxon>Marchantiales</taxon>
        <taxon>Ricciaceae</taxon>
        <taxon>Riccia</taxon>
    </lineage>
</organism>
<feature type="region of interest" description="Disordered" evidence="1">
    <location>
        <begin position="102"/>
        <end position="166"/>
    </location>
</feature>
<keyword evidence="3" id="KW-1185">Reference proteome</keyword>
<protein>
    <submittedName>
        <fullName evidence="2">Uncharacterized protein</fullName>
    </submittedName>
</protein>
<feature type="compositionally biased region" description="Polar residues" evidence="1">
    <location>
        <begin position="297"/>
        <end position="343"/>
    </location>
</feature>
<dbReference type="EMBL" id="JBJQOH010000001">
    <property type="protein sequence ID" value="KAL3699251.1"/>
    <property type="molecule type" value="Genomic_DNA"/>
</dbReference>
<feature type="compositionally biased region" description="Polar residues" evidence="1">
    <location>
        <begin position="255"/>
        <end position="268"/>
    </location>
</feature>
<reference evidence="2 3" key="1">
    <citation type="submission" date="2024-09" db="EMBL/GenBank/DDBJ databases">
        <title>Chromosome-scale assembly of Riccia sorocarpa.</title>
        <authorList>
            <person name="Paukszto L."/>
        </authorList>
    </citation>
    <scope>NUCLEOTIDE SEQUENCE [LARGE SCALE GENOMIC DNA]</scope>
    <source>
        <strain evidence="2">LP-2024</strain>
        <tissue evidence="2">Aerial parts of the thallus</tissue>
    </source>
</reference>
<feature type="compositionally biased region" description="Polar residues" evidence="1">
    <location>
        <begin position="229"/>
        <end position="245"/>
    </location>
</feature>
<gene>
    <name evidence="2" type="ORF">R1sor_017273</name>
</gene>
<feature type="compositionally biased region" description="Basic residues" evidence="1">
    <location>
        <begin position="427"/>
        <end position="439"/>
    </location>
</feature>
<feature type="compositionally biased region" description="Polar residues" evidence="1">
    <location>
        <begin position="414"/>
        <end position="426"/>
    </location>
</feature>
<comment type="caution">
    <text evidence="2">The sequence shown here is derived from an EMBL/GenBank/DDBJ whole genome shotgun (WGS) entry which is preliminary data.</text>
</comment>